<dbReference type="GO" id="GO:0046872">
    <property type="term" value="F:metal ion binding"/>
    <property type="evidence" value="ECO:0007669"/>
    <property type="project" value="TreeGrafter"/>
</dbReference>
<keyword evidence="3" id="KW-0963">Cytoplasm</keyword>
<accession>A0A519BG70</accession>
<evidence type="ECO:0000256" key="1">
    <source>
        <dbReference type="ARBA" id="ARBA00006975"/>
    </source>
</evidence>
<dbReference type="HAMAP" id="MF_00580">
    <property type="entry name" value="CH10"/>
    <property type="match status" value="1"/>
</dbReference>
<dbReference type="NCBIfam" id="NF001534">
    <property type="entry name" value="PRK00364.2-5"/>
    <property type="match status" value="1"/>
</dbReference>
<dbReference type="GO" id="GO:0044183">
    <property type="term" value="F:protein folding chaperone"/>
    <property type="evidence" value="ECO:0007669"/>
    <property type="project" value="InterPro"/>
</dbReference>
<dbReference type="SMART" id="SM00883">
    <property type="entry name" value="Cpn10"/>
    <property type="match status" value="1"/>
</dbReference>
<dbReference type="EMBL" id="SGBC01000002">
    <property type="protein sequence ID" value="RZD16254.1"/>
    <property type="molecule type" value="Genomic_DNA"/>
</dbReference>
<dbReference type="InterPro" id="IPR011032">
    <property type="entry name" value="GroES-like_sf"/>
</dbReference>
<comment type="caution">
    <text evidence="5">The sequence shown here is derived from an EMBL/GenBank/DDBJ whole genome shotgun (WGS) entry which is preliminary data.</text>
</comment>
<evidence type="ECO:0000313" key="6">
    <source>
        <dbReference type="Proteomes" id="UP000316562"/>
    </source>
</evidence>
<dbReference type="FunFam" id="2.30.33.40:FF:000001">
    <property type="entry name" value="10 kDa chaperonin"/>
    <property type="match status" value="1"/>
</dbReference>
<protein>
    <recommendedName>
        <fullName evidence="3">Co-chaperonin GroES</fullName>
    </recommendedName>
    <alternativeName>
        <fullName evidence="3">10 kDa chaperonin</fullName>
    </alternativeName>
    <alternativeName>
        <fullName evidence="3">Chaperonin-10</fullName>
        <shortName evidence="3">Cpn10</shortName>
    </alternativeName>
</protein>
<dbReference type="PANTHER" id="PTHR10772">
    <property type="entry name" value="10 KDA HEAT SHOCK PROTEIN"/>
    <property type="match status" value="1"/>
</dbReference>
<reference evidence="5 6" key="1">
    <citation type="journal article" date="2019" name="ISME J.">
        <title>Insights into ecological role of a new deltaproteobacterial order Candidatus Acidulodesulfobacterales by metagenomics and metatranscriptomics.</title>
        <authorList>
            <person name="Tan S."/>
            <person name="Liu J."/>
            <person name="Fang Y."/>
            <person name="Hedlund B.P."/>
            <person name="Lian Z.H."/>
            <person name="Huang L.Y."/>
            <person name="Li J.T."/>
            <person name="Huang L.N."/>
            <person name="Li W.J."/>
            <person name="Jiang H.C."/>
            <person name="Dong H.L."/>
            <person name="Shu W.S."/>
        </authorList>
    </citation>
    <scope>NUCLEOTIDE SEQUENCE [LARGE SCALE GENOMIC DNA]</scope>
    <source>
        <strain evidence="5">AP2</strain>
    </source>
</reference>
<dbReference type="CDD" id="cd00320">
    <property type="entry name" value="cpn10"/>
    <property type="match status" value="1"/>
</dbReference>
<dbReference type="GO" id="GO:0051087">
    <property type="term" value="F:protein-folding chaperone binding"/>
    <property type="evidence" value="ECO:0007669"/>
    <property type="project" value="TreeGrafter"/>
</dbReference>
<evidence type="ECO:0000256" key="3">
    <source>
        <dbReference type="HAMAP-Rule" id="MF_00580"/>
    </source>
</evidence>
<dbReference type="Proteomes" id="UP000316562">
    <property type="component" value="Unassembled WGS sequence"/>
</dbReference>
<dbReference type="Pfam" id="PF00166">
    <property type="entry name" value="Cpn10"/>
    <property type="match status" value="1"/>
</dbReference>
<dbReference type="NCBIfam" id="NF001527">
    <property type="entry name" value="PRK00364.1-2"/>
    <property type="match status" value="1"/>
</dbReference>
<dbReference type="PRINTS" id="PR00297">
    <property type="entry name" value="CHAPERONIN10"/>
</dbReference>
<dbReference type="InterPro" id="IPR020818">
    <property type="entry name" value="Chaperonin_GroES"/>
</dbReference>
<dbReference type="InterPro" id="IPR018369">
    <property type="entry name" value="Chaprnonin_Cpn10_CS"/>
</dbReference>
<sequence>MKVKPLQDRILVERLQEEEKTKSGLFIPDAAKEKPMQGKVIATGSGRTSEDGKKIPMEIKEGDLVLFAKYSGNEIKVDDKEYLIMKEDDVLAIIEK</sequence>
<evidence type="ECO:0000256" key="4">
    <source>
        <dbReference type="RuleBase" id="RU000535"/>
    </source>
</evidence>
<dbReference type="PANTHER" id="PTHR10772:SF63">
    <property type="entry name" value="20 KDA CHAPERONIN, CHLOROPLASTIC"/>
    <property type="match status" value="1"/>
</dbReference>
<proteinExistence type="inferred from homology"/>
<dbReference type="AlphaFoldDB" id="A0A519BG70"/>
<dbReference type="PROSITE" id="PS00681">
    <property type="entry name" value="CHAPERONINS_CPN10"/>
    <property type="match status" value="1"/>
</dbReference>
<dbReference type="InterPro" id="IPR037124">
    <property type="entry name" value="Chaperonin_GroES_sf"/>
</dbReference>
<dbReference type="SUPFAM" id="SSF50129">
    <property type="entry name" value="GroES-like"/>
    <property type="match status" value="1"/>
</dbReference>
<keyword evidence="2 3" id="KW-0143">Chaperone</keyword>
<dbReference type="GO" id="GO:0051082">
    <property type="term" value="F:unfolded protein binding"/>
    <property type="evidence" value="ECO:0007669"/>
    <property type="project" value="TreeGrafter"/>
</dbReference>
<gene>
    <name evidence="3" type="primary">groES</name>
    <name evidence="3" type="synonym">groS</name>
    <name evidence="5" type="ORF">EVJ46_04255</name>
</gene>
<comment type="similarity">
    <text evidence="1 3 4">Belongs to the GroES chaperonin family.</text>
</comment>
<evidence type="ECO:0000256" key="2">
    <source>
        <dbReference type="ARBA" id="ARBA00023186"/>
    </source>
</evidence>
<comment type="function">
    <text evidence="3 4">Together with the chaperonin GroEL, plays an essential role in assisting protein folding. The GroEL-GroES system forms a nano-cage that allows encapsulation of the non-native substrate proteins and provides a physical environment optimized to promote and accelerate protein folding. GroES binds to the apical surface of the GroEL ring, thereby capping the opening of the GroEL channel.</text>
</comment>
<dbReference type="NCBIfam" id="NF001533">
    <property type="entry name" value="PRK00364.2-4"/>
    <property type="match status" value="1"/>
</dbReference>
<dbReference type="NCBIfam" id="NF001531">
    <property type="entry name" value="PRK00364.2-2"/>
    <property type="match status" value="1"/>
</dbReference>
<dbReference type="GO" id="GO:0005524">
    <property type="term" value="F:ATP binding"/>
    <property type="evidence" value="ECO:0007669"/>
    <property type="project" value="InterPro"/>
</dbReference>
<comment type="subcellular location">
    <subcellularLocation>
        <location evidence="3">Cytoplasm</location>
    </subcellularLocation>
</comment>
<dbReference type="GO" id="GO:0005737">
    <property type="term" value="C:cytoplasm"/>
    <property type="evidence" value="ECO:0007669"/>
    <property type="project" value="UniProtKB-SubCell"/>
</dbReference>
<dbReference type="Gene3D" id="2.30.33.40">
    <property type="entry name" value="GroES chaperonin"/>
    <property type="match status" value="1"/>
</dbReference>
<comment type="subunit">
    <text evidence="3">Heptamer of 7 subunits arranged in a ring. Interacts with the chaperonin GroEL.</text>
</comment>
<organism evidence="5 6">
    <name type="scientific">Acididesulfobacter guangdongensis</name>
    <dbReference type="NCBI Taxonomy" id="2597225"/>
    <lineage>
        <taxon>Bacteria</taxon>
        <taxon>Deltaproteobacteria</taxon>
        <taxon>Candidatus Acidulodesulfobacterales</taxon>
        <taxon>Candidatus Acididesulfobacter</taxon>
    </lineage>
</organism>
<evidence type="ECO:0000313" key="5">
    <source>
        <dbReference type="EMBL" id="RZD16254.1"/>
    </source>
</evidence>
<name>A0A519BG70_ACIG2</name>